<dbReference type="EMBL" id="HACG01014733">
    <property type="protein sequence ID" value="CEK61598.1"/>
    <property type="molecule type" value="Transcribed_RNA"/>
</dbReference>
<gene>
    <name evidence="2" type="primary">ORF42693</name>
</gene>
<feature type="compositionally biased region" description="Low complexity" evidence="1">
    <location>
        <begin position="16"/>
        <end position="26"/>
    </location>
</feature>
<evidence type="ECO:0000256" key="1">
    <source>
        <dbReference type="SAM" id="MobiDB-lite"/>
    </source>
</evidence>
<name>A0A0B6YZB6_9EUPU</name>
<feature type="compositionally biased region" description="Basic and acidic residues" evidence="1">
    <location>
        <begin position="28"/>
        <end position="42"/>
    </location>
</feature>
<sequence>MVSKYRDILEPPSPSVTPTAAATPGSKEGSDTDSTHVNKMDGGESSDDLTEREAEEEEEEKVEETVKDKRKR</sequence>
<reference evidence="2" key="1">
    <citation type="submission" date="2014-12" db="EMBL/GenBank/DDBJ databases">
        <title>Insight into the proteome of Arion vulgaris.</title>
        <authorList>
            <person name="Aradska J."/>
            <person name="Bulat T."/>
            <person name="Smidak R."/>
            <person name="Sarate P."/>
            <person name="Gangsoo J."/>
            <person name="Sialana F."/>
            <person name="Bilban M."/>
            <person name="Lubec G."/>
        </authorList>
    </citation>
    <scope>NUCLEOTIDE SEQUENCE</scope>
    <source>
        <tissue evidence="2">Skin</tissue>
    </source>
</reference>
<protein>
    <submittedName>
        <fullName evidence="2">Uncharacterized protein</fullName>
    </submittedName>
</protein>
<dbReference type="AlphaFoldDB" id="A0A0B6YZB6"/>
<accession>A0A0B6YZB6</accession>
<feature type="region of interest" description="Disordered" evidence="1">
    <location>
        <begin position="1"/>
        <end position="72"/>
    </location>
</feature>
<organism evidence="2">
    <name type="scientific">Arion vulgaris</name>
    <dbReference type="NCBI Taxonomy" id="1028688"/>
    <lineage>
        <taxon>Eukaryota</taxon>
        <taxon>Metazoa</taxon>
        <taxon>Spiralia</taxon>
        <taxon>Lophotrochozoa</taxon>
        <taxon>Mollusca</taxon>
        <taxon>Gastropoda</taxon>
        <taxon>Heterobranchia</taxon>
        <taxon>Euthyneura</taxon>
        <taxon>Panpulmonata</taxon>
        <taxon>Eupulmonata</taxon>
        <taxon>Stylommatophora</taxon>
        <taxon>Helicina</taxon>
        <taxon>Arionoidea</taxon>
        <taxon>Arionidae</taxon>
        <taxon>Arion</taxon>
    </lineage>
</organism>
<proteinExistence type="predicted"/>
<feature type="compositionally biased region" description="Basic and acidic residues" evidence="1">
    <location>
        <begin position="63"/>
        <end position="72"/>
    </location>
</feature>
<evidence type="ECO:0000313" key="2">
    <source>
        <dbReference type="EMBL" id="CEK61598.1"/>
    </source>
</evidence>
<feature type="compositionally biased region" description="Acidic residues" evidence="1">
    <location>
        <begin position="44"/>
        <end position="62"/>
    </location>
</feature>